<dbReference type="AlphaFoldDB" id="A0A7W9F932"/>
<keyword evidence="7" id="KW-1133">Transmembrane helix</keyword>
<evidence type="ECO:0000259" key="8">
    <source>
        <dbReference type="Pfam" id="PF03918"/>
    </source>
</evidence>
<keyword evidence="4 7" id="KW-0732">Signal</keyword>
<gene>
    <name evidence="9" type="ORF">GGQ93_000664</name>
</gene>
<keyword evidence="7" id="KW-0812">Transmembrane</keyword>
<dbReference type="RefSeq" id="WP_183215111.1">
    <property type="nucleotide sequence ID" value="NZ_CAJFZW010000008.1"/>
</dbReference>
<evidence type="ECO:0000256" key="2">
    <source>
        <dbReference type="ARBA" id="ARBA00022617"/>
    </source>
</evidence>
<comment type="function">
    <text evidence="7">Possible subunit of a heme lyase.</text>
</comment>
<dbReference type="GO" id="GO:0005886">
    <property type="term" value="C:plasma membrane"/>
    <property type="evidence" value="ECO:0007669"/>
    <property type="project" value="TreeGrafter"/>
</dbReference>
<dbReference type="PANTHER" id="PTHR47870">
    <property type="entry name" value="CYTOCHROME C-TYPE BIOGENESIS PROTEIN CCMH"/>
    <property type="match status" value="1"/>
</dbReference>
<comment type="similarity">
    <text evidence="1 7">Belongs to the CcmH/CycL/Ccl2/NrfF family.</text>
</comment>
<feature type="chain" id="PRO_5031601736" description="Cytochrome c-type biogenesis protein" evidence="7">
    <location>
        <begin position="26"/>
        <end position="176"/>
    </location>
</feature>
<reference evidence="9 10" key="1">
    <citation type="submission" date="2020-08" db="EMBL/GenBank/DDBJ databases">
        <title>Genomic Encyclopedia of Type Strains, Phase IV (KMG-IV): sequencing the most valuable type-strain genomes for metagenomic binning, comparative biology and taxonomic classification.</title>
        <authorList>
            <person name="Goeker M."/>
        </authorList>
    </citation>
    <scope>NUCLEOTIDE SEQUENCE [LARGE SCALE GENOMIC DNA]</scope>
    <source>
        <strain evidence="9 10">DSM 4731</strain>
    </source>
</reference>
<dbReference type="GO" id="GO:0017004">
    <property type="term" value="P:cytochrome complex assembly"/>
    <property type="evidence" value="ECO:0007669"/>
    <property type="project" value="UniProtKB-KW"/>
</dbReference>
<dbReference type="InterPro" id="IPR038297">
    <property type="entry name" value="CcmH/CycL/NrfF/Ccl2_sf"/>
</dbReference>
<dbReference type="Gene3D" id="1.10.8.640">
    <property type="entry name" value="Cytochrome C biogenesis protein"/>
    <property type="match status" value="1"/>
</dbReference>
<keyword evidence="6 7" id="KW-0408">Iron</keyword>
<evidence type="ECO:0000256" key="6">
    <source>
        <dbReference type="ARBA" id="ARBA00023004"/>
    </source>
</evidence>
<accession>A0A7W9F932</accession>
<organism evidence="9 10">
    <name type="scientific">Brevundimonas aurantiaca</name>
    <dbReference type="NCBI Taxonomy" id="74316"/>
    <lineage>
        <taxon>Bacteria</taxon>
        <taxon>Pseudomonadati</taxon>
        <taxon>Pseudomonadota</taxon>
        <taxon>Alphaproteobacteria</taxon>
        <taxon>Caulobacterales</taxon>
        <taxon>Caulobacteraceae</taxon>
        <taxon>Brevundimonas</taxon>
    </lineage>
</organism>
<evidence type="ECO:0000256" key="3">
    <source>
        <dbReference type="ARBA" id="ARBA00022723"/>
    </source>
</evidence>
<evidence type="ECO:0000256" key="5">
    <source>
        <dbReference type="ARBA" id="ARBA00022748"/>
    </source>
</evidence>
<feature type="transmembrane region" description="Helical" evidence="7">
    <location>
        <begin position="107"/>
        <end position="126"/>
    </location>
</feature>
<feature type="domain" description="CcmH/CycL/Ccl2/NrfF N-terminal" evidence="8">
    <location>
        <begin position="13"/>
        <end position="150"/>
    </location>
</feature>
<dbReference type="PANTHER" id="PTHR47870:SF1">
    <property type="entry name" value="CYTOCHROME C-TYPE BIOGENESIS PROTEIN CCMH"/>
    <property type="match status" value="1"/>
</dbReference>
<dbReference type="EMBL" id="JACHOQ010000001">
    <property type="protein sequence ID" value="MBB5738973.1"/>
    <property type="molecule type" value="Genomic_DNA"/>
</dbReference>
<keyword evidence="7" id="KW-0472">Membrane</keyword>
<proteinExistence type="inferred from homology"/>
<evidence type="ECO:0000313" key="10">
    <source>
        <dbReference type="Proteomes" id="UP000527324"/>
    </source>
</evidence>
<evidence type="ECO:0000256" key="4">
    <source>
        <dbReference type="ARBA" id="ARBA00022729"/>
    </source>
</evidence>
<dbReference type="GO" id="GO:0046872">
    <property type="term" value="F:metal ion binding"/>
    <property type="evidence" value="ECO:0007669"/>
    <property type="project" value="UniProtKB-KW"/>
</dbReference>
<evidence type="ECO:0000313" key="9">
    <source>
        <dbReference type="EMBL" id="MBB5738973.1"/>
    </source>
</evidence>
<dbReference type="InterPro" id="IPR005616">
    <property type="entry name" value="CcmH/CycL/Ccl2/NrfF_N"/>
</dbReference>
<dbReference type="InterPro" id="IPR051263">
    <property type="entry name" value="C-type_cytochrome_biogenesis"/>
</dbReference>
<feature type="signal peptide" evidence="7">
    <location>
        <begin position="1"/>
        <end position="25"/>
    </location>
</feature>
<protein>
    <recommendedName>
        <fullName evidence="7">Cytochrome c-type biogenesis protein</fullName>
    </recommendedName>
</protein>
<comment type="caution">
    <text evidence="9">The sequence shown here is derived from an EMBL/GenBank/DDBJ whole genome shotgun (WGS) entry which is preliminary data.</text>
</comment>
<sequence length="176" mass="19323">MRRLKILLAAPVLALMLTAAEPAAAPDRPLSDPAQEARAQALFKDVRCVVCQHEAIADSPAGVAGDMRRLIREQIAAGASDQAVRQDLVRRFGDYVLFTPPVRAGTWLLWFGPFVLVLLAGGTLILRARRRPTEVAPLSPEEERRLDEVLANETLRRDLDATSPHDGRLSGSTIER</sequence>
<keyword evidence="3 7" id="KW-0479">Metal-binding</keyword>
<evidence type="ECO:0000256" key="7">
    <source>
        <dbReference type="RuleBase" id="RU364112"/>
    </source>
</evidence>
<dbReference type="Proteomes" id="UP000527324">
    <property type="component" value="Unassembled WGS sequence"/>
</dbReference>
<keyword evidence="2 7" id="KW-0349">Heme</keyword>
<dbReference type="Pfam" id="PF03918">
    <property type="entry name" value="CcmH"/>
    <property type="match status" value="1"/>
</dbReference>
<keyword evidence="10" id="KW-1185">Reference proteome</keyword>
<evidence type="ECO:0000256" key="1">
    <source>
        <dbReference type="ARBA" id="ARBA00010342"/>
    </source>
</evidence>
<keyword evidence="5" id="KW-0201">Cytochrome c-type biogenesis</keyword>
<dbReference type="CDD" id="cd16378">
    <property type="entry name" value="CcmH_N"/>
    <property type="match status" value="1"/>
</dbReference>
<name>A0A7W9F932_9CAUL</name>